<dbReference type="GO" id="GO:0000166">
    <property type="term" value="F:nucleotide binding"/>
    <property type="evidence" value="ECO:0007669"/>
    <property type="project" value="UniProtKB-KW"/>
</dbReference>
<keyword evidence="5 7" id="KW-0547">Nucleotide-binding</keyword>
<dbReference type="NCBIfam" id="TIGR00087">
    <property type="entry name" value="surE"/>
    <property type="match status" value="1"/>
</dbReference>
<gene>
    <name evidence="7 10" type="primary">surE</name>
    <name evidence="9" type="ORF">AX777_25470</name>
    <name evidence="10" type="ORF">GS397_22620</name>
</gene>
<evidence type="ECO:0000313" key="9">
    <source>
        <dbReference type="EMBL" id="OAH36059.1"/>
    </source>
</evidence>
<evidence type="ECO:0000256" key="2">
    <source>
        <dbReference type="ARBA" id="ARBA00011062"/>
    </source>
</evidence>
<dbReference type="EMBL" id="LSTR01000097">
    <property type="protein sequence ID" value="OAH36059.1"/>
    <property type="molecule type" value="Genomic_DNA"/>
</dbReference>
<comment type="function">
    <text evidence="7">Nucleotidase that shows phosphatase activity on nucleoside 5'-monophosphates.</text>
</comment>
<comment type="subcellular location">
    <subcellularLocation>
        <location evidence="7">Cytoplasm</location>
    </subcellularLocation>
</comment>
<feature type="binding site" evidence="7">
    <location>
        <position position="93"/>
    </location>
    <ligand>
        <name>a divalent metal cation</name>
        <dbReference type="ChEBI" id="CHEBI:60240"/>
    </ligand>
</feature>
<evidence type="ECO:0000313" key="12">
    <source>
        <dbReference type="Proteomes" id="UP000464086"/>
    </source>
</evidence>
<feature type="binding site" evidence="7">
    <location>
        <position position="40"/>
    </location>
    <ligand>
        <name>a divalent metal cation</name>
        <dbReference type="ChEBI" id="CHEBI:60240"/>
    </ligand>
</feature>
<dbReference type="AlphaFoldDB" id="A0A177J4D7"/>
<dbReference type="RefSeq" id="WP_004213301.1">
    <property type="nucleotide sequence ID" value="NZ_CP047218.1"/>
</dbReference>
<keyword evidence="3 7" id="KW-0963">Cytoplasm</keyword>
<comment type="catalytic activity">
    <reaction evidence="1 7">
        <text>a ribonucleoside 5'-phosphate + H2O = a ribonucleoside + phosphate</text>
        <dbReference type="Rhea" id="RHEA:12484"/>
        <dbReference type="ChEBI" id="CHEBI:15377"/>
        <dbReference type="ChEBI" id="CHEBI:18254"/>
        <dbReference type="ChEBI" id="CHEBI:43474"/>
        <dbReference type="ChEBI" id="CHEBI:58043"/>
        <dbReference type="EC" id="3.1.3.5"/>
    </reaction>
</comment>
<evidence type="ECO:0000256" key="3">
    <source>
        <dbReference type="ARBA" id="ARBA00022490"/>
    </source>
</evidence>
<protein>
    <recommendedName>
        <fullName evidence="7">5'-nucleotidase SurE</fullName>
        <ecNumber evidence="7">3.1.3.5</ecNumber>
    </recommendedName>
    <alternativeName>
        <fullName evidence="7">Nucleoside 5'-monophosphate phosphohydrolase</fullName>
    </alternativeName>
</protein>
<reference evidence="9 11" key="1">
    <citation type="submission" date="2016-02" db="EMBL/GenBank/DDBJ databases">
        <authorList>
            <person name="Wen L."/>
            <person name="He K."/>
            <person name="Yang H."/>
        </authorList>
    </citation>
    <scope>NUCLEOTIDE SEQUENCE [LARGE SCALE GENOMIC DNA]</scope>
    <source>
        <strain evidence="9 11">CD09_2</strain>
    </source>
</reference>
<comment type="cofactor">
    <cofactor evidence="7">
        <name>a divalent metal cation</name>
        <dbReference type="ChEBI" id="CHEBI:60240"/>
    </cofactor>
    <text evidence="7">Binds 1 divalent metal cation per subunit.</text>
</comment>
<evidence type="ECO:0000313" key="10">
    <source>
        <dbReference type="EMBL" id="QHD69561.1"/>
    </source>
</evidence>
<dbReference type="EC" id="3.1.3.5" evidence="7"/>
<reference evidence="10 12" key="2">
    <citation type="submission" date="2019-12" db="EMBL/GenBank/DDBJ databases">
        <title>Functional and genomic insights into the Sphingobium yanoikuyae YC-JY1, a bacterium efficiently degrading bisphenol A.</title>
        <authorList>
            <person name="Jia Y."/>
            <person name="Li X."/>
            <person name="Wang J."/>
            <person name="Eltoukhy A."/>
            <person name="Lamraoui I."/>
            <person name="Yan Y."/>
        </authorList>
    </citation>
    <scope>NUCLEOTIDE SEQUENCE [LARGE SCALE GENOMIC DNA]</scope>
    <source>
        <strain evidence="10 12">YC-JY1</strain>
    </source>
</reference>
<dbReference type="Proteomes" id="UP000464086">
    <property type="component" value="Chromosome"/>
</dbReference>
<dbReference type="InterPro" id="IPR002828">
    <property type="entry name" value="SurE-like_Pase/nucleotidase"/>
</dbReference>
<dbReference type="SUPFAM" id="SSF64167">
    <property type="entry name" value="SurE-like"/>
    <property type="match status" value="1"/>
</dbReference>
<evidence type="ECO:0000256" key="6">
    <source>
        <dbReference type="ARBA" id="ARBA00022801"/>
    </source>
</evidence>
<dbReference type="PANTHER" id="PTHR30457:SF12">
    <property type="entry name" value="5'_3'-NUCLEOTIDASE SURE"/>
    <property type="match status" value="1"/>
</dbReference>
<dbReference type="OrthoDB" id="9780815at2"/>
<dbReference type="GO" id="GO:0046872">
    <property type="term" value="F:metal ion binding"/>
    <property type="evidence" value="ECO:0007669"/>
    <property type="project" value="UniProtKB-UniRule"/>
</dbReference>
<dbReference type="InterPro" id="IPR030048">
    <property type="entry name" value="SurE"/>
</dbReference>
<evidence type="ECO:0000313" key="11">
    <source>
        <dbReference type="Proteomes" id="UP000077262"/>
    </source>
</evidence>
<dbReference type="GO" id="GO:0004309">
    <property type="term" value="F:exopolyphosphatase activity"/>
    <property type="evidence" value="ECO:0007669"/>
    <property type="project" value="TreeGrafter"/>
</dbReference>
<dbReference type="PANTHER" id="PTHR30457">
    <property type="entry name" value="5'-NUCLEOTIDASE SURE"/>
    <property type="match status" value="1"/>
</dbReference>
<feature type="binding site" evidence="7">
    <location>
        <position position="8"/>
    </location>
    <ligand>
        <name>a divalent metal cation</name>
        <dbReference type="ChEBI" id="CHEBI:60240"/>
    </ligand>
</feature>
<dbReference type="Gene3D" id="3.40.1210.10">
    <property type="entry name" value="Survival protein SurE-like phosphatase/nucleotidase"/>
    <property type="match status" value="1"/>
</dbReference>
<proteinExistence type="inferred from homology"/>
<evidence type="ECO:0000256" key="7">
    <source>
        <dbReference type="HAMAP-Rule" id="MF_00060"/>
    </source>
</evidence>
<evidence type="ECO:0000256" key="1">
    <source>
        <dbReference type="ARBA" id="ARBA00000815"/>
    </source>
</evidence>
<dbReference type="EMBL" id="CP047218">
    <property type="protein sequence ID" value="QHD69561.1"/>
    <property type="molecule type" value="Genomic_DNA"/>
</dbReference>
<evidence type="ECO:0000259" key="8">
    <source>
        <dbReference type="Pfam" id="PF01975"/>
    </source>
</evidence>
<dbReference type="HAMAP" id="MF_00060">
    <property type="entry name" value="SurE"/>
    <property type="match status" value="1"/>
</dbReference>
<keyword evidence="6 7" id="KW-0378">Hydrolase</keyword>
<feature type="domain" description="Survival protein SurE-like phosphatase/nucleotidase" evidence="8">
    <location>
        <begin position="3"/>
        <end position="186"/>
    </location>
</feature>
<accession>A0A177J4D7</accession>
<organism evidence="9 11">
    <name type="scientific">Sphingobium yanoikuyae</name>
    <name type="common">Sphingomonas yanoikuyae</name>
    <dbReference type="NCBI Taxonomy" id="13690"/>
    <lineage>
        <taxon>Bacteria</taxon>
        <taxon>Pseudomonadati</taxon>
        <taxon>Pseudomonadota</taxon>
        <taxon>Alphaproteobacteria</taxon>
        <taxon>Sphingomonadales</taxon>
        <taxon>Sphingomonadaceae</taxon>
        <taxon>Sphingobium</taxon>
    </lineage>
</organism>
<keyword evidence="4 7" id="KW-0479">Metal-binding</keyword>
<name>A0A177J4D7_SPHYA</name>
<comment type="similarity">
    <text evidence="2 7">Belongs to the SurE nucleotidase family.</text>
</comment>
<evidence type="ECO:0000256" key="4">
    <source>
        <dbReference type="ARBA" id="ARBA00022723"/>
    </source>
</evidence>
<dbReference type="Pfam" id="PF01975">
    <property type="entry name" value="SurE"/>
    <property type="match status" value="1"/>
</dbReference>
<dbReference type="Proteomes" id="UP000077262">
    <property type="component" value="Unassembled WGS sequence"/>
</dbReference>
<evidence type="ECO:0000256" key="5">
    <source>
        <dbReference type="ARBA" id="ARBA00022741"/>
    </source>
</evidence>
<sequence length="261" mass="28544">MRILLTNDDGFDAQGLRLLERLAARLTDDVWTIAPEYEQSGASRALTLTVPVRVRQRGERSYSVAGTPTDSVRIALLDLMRSAPPDLLISGINRGQNIGEDIALSGTVAAAIQAAMLGVRSIALSQALPGFGTDHVADWSPSTTYGADLVRSLLDSPSKLFNVNFPDCRHDQVAGIMVTRQGFNRTSCANIDRRTDPRGNSYYWMCFHEDLPCSEQGTDIAALQERYISVTPLLTDLTDHGTAATMRSITLCTVEPREMEV</sequence>
<dbReference type="GO" id="GO:0008253">
    <property type="term" value="F:5'-nucleotidase activity"/>
    <property type="evidence" value="ECO:0007669"/>
    <property type="project" value="UniProtKB-UniRule"/>
</dbReference>
<dbReference type="InterPro" id="IPR036523">
    <property type="entry name" value="SurE-like_sf"/>
</dbReference>
<dbReference type="GO" id="GO:0008254">
    <property type="term" value="F:3'-nucleotidase activity"/>
    <property type="evidence" value="ECO:0007669"/>
    <property type="project" value="TreeGrafter"/>
</dbReference>
<dbReference type="NCBIfam" id="NF001490">
    <property type="entry name" value="PRK00346.1-4"/>
    <property type="match status" value="1"/>
</dbReference>
<dbReference type="GO" id="GO:0005737">
    <property type="term" value="C:cytoplasm"/>
    <property type="evidence" value="ECO:0007669"/>
    <property type="project" value="UniProtKB-SubCell"/>
</dbReference>
<feature type="binding site" evidence="7">
    <location>
        <position position="9"/>
    </location>
    <ligand>
        <name>a divalent metal cation</name>
        <dbReference type="ChEBI" id="CHEBI:60240"/>
    </ligand>
</feature>